<organism evidence="2 3">
    <name type="scientific">Immersiella caudata</name>
    <dbReference type="NCBI Taxonomy" id="314043"/>
    <lineage>
        <taxon>Eukaryota</taxon>
        <taxon>Fungi</taxon>
        <taxon>Dikarya</taxon>
        <taxon>Ascomycota</taxon>
        <taxon>Pezizomycotina</taxon>
        <taxon>Sordariomycetes</taxon>
        <taxon>Sordariomycetidae</taxon>
        <taxon>Sordariales</taxon>
        <taxon>Lasiosphaeriaceae</taxon>
        <taxon>Immersiella</taxon>
    </lineage>
</organism>
<evidence type="ECO:0000256" key="1">
    <source>
        <dbReference type="SAM" id="SignalP"/>
    </source>
</evidence>
<accession>A0AA40BXV5</accession>
<comment type="caution">
    <text evidence="2">The sequence shown here is derived from an EMBL/GenBank/DDBJ whole genome shotgun (WGS) entry which is preliminary data.</text>
</comment>
<keyword evidence="1" id="KW-0732">Signal</keyword>
<reference evidence="2" key="1">
    <citation type="submission" date="2023-06" db="EMBL/GenBank/DDBJ databases">
        <title>Genome-scale phylogeny and comparative genomics of the fungal order Sordariales.</title>
        <authorList>
            <consortium name="Lawrence Berkeley National Laboratory"/>
            <person name="Hensen N."/>
            <person name="Bonometti L."/>
            <person name="Westerberg I."/>
            <person name="Brannstrom I.O."/>
            <person name="Guillou S."/>
            <person name="Cros-Aarteil S."/>
            <person name="Calhoun S."/>
            <person name="Haridas S."/>
            <person name="Kuo A."/>
            <person name="Mondo S."/>
            <person name="Pangilinan J."/>
            <person name="Riley R."/>
            <person name="Labutti K."/>
            <person name="Andreopoulos B."/>
            <person name="Lipzen A."/>
            <person name="Chen C."/>
            <person name="Yanf M."/>
            <person name="Daum C."/>
            <person name="Ng V."/>
            <person name="Clum A."/>
            <person name="Steindorff A."/>
            <person name="Ohm R."/>
            <person name="Martin F."/>
            <person name="Silar P."/>
            <person name="Natvig D."/>
            <person name="Lalanne C."/>
            <person name="Gautier V."/>
            <person name="Ament-Velasquez S.L."/>
            <person name="Kruys A."/>
            <person name="Hutchinson M.I."/>
            <person name="Powell A.J."/>
            <person name="Barry K."/>
            <person name="Miller A.N."/>
            <person name="Grigoriev I.V."/>
            <person name="Debuchy R."/>
            <person name="Gladieux P."/>
            <person name="Thoren M.H."/>
            <person name="Johannesson H."/>
        </authorList>
    </citation>
    <scope>NUCLEOTIDE SEQUENCE</scope>
    <source>
        <strain evidence="2">CBS 606.72</strain>
    </source>
</reference>
<feature type="signal peptide" evidence="1">
    <location>
        <begin position="1"/>
        <end position="19"/>
    </location>
</feature>
<proteinExistence type="predicted"/>
<dbReference type="AlphaFoldDB" id="A0AA40BXV5"/>
<feature type="chain" id="PRO_5041387486" evidence="1">
    <location>
        <begin position="20"/>
        <end position="334"/>
    </location>
</feature>
<gene>
    <name evidence="2" type="ORF">B0T14DRAFT_590716</name>
</gene>
<keyword evidence="3" id="KW-1185">Reference proteome</keyword>
<evidence type="ECO:0000313" key="2">
    <source>
        <dbReference type="EMBL" id="KAK0617766.1"/>
    </source>
</evidence>
<sequence length="334" mass="35178">MRFLLTVCATALLQGRAWSLAMPIDGQDQQDEACQATSVDYTDGGSYLISGDTEGKFSYASRFTAVASTLWQTRLTTLPTPLFTGGCTAGRTQTVTTQGPPTTVVEAELIVEVIVDRTITSTTTTTSTLSASCRYPSSVSGASGVTRTTGFTTATIPRTTSTIPTAPRSTVTVIQNTGTSRATAPSQSTVRVTVTTPAPSAVQGAGGYTFTMSGSTCVINFASVFGVAGGGPPPWIISQWRGGPPPLLTQGAYSSGLWTCRGATATTRPRRDVTRAGVKRALTSTFTQTLAAETVTRTETERETVTRRGNRSRNMTEMMADLARAVIETSTQTM</sequence>
<dbReference type="Proteomes" id="UP001175000">
    <property type="component" value="Unassembled WGS sequence"/>
</dbReference>
<dbReference type="EMBL" id="JAULSU010000005">
    <property type="protein sequence ID" value="KAK0617766.1"/>
    <property type="molecule type" value="Genomic_DNA"/>
</dbReference>
<evidence type="ECO:0000313" key="3">
    <source>
        <dbReference type="Proteomes" id="UP001175000"/>
    </source>
</evidence>
<protein>
    <submittedName>
        <fullName evidence="2">Uncharacterized protein</fullName>
    </submittedName>
</protein>
<name>A0AA40BXV5_9PEZI</name>